<feature type="region of interest" description="Disordered" evidence="1">
    <location>
        <begin position="260"/>
        <end position="297"/>
    </location>
</feature>
<gene>
    <name evidence="2" type="ORF">EJ08DRAFT_697675</name>
</gene>
<evidence type="ECO:0000256" key="1">
    <source>
        <dbReference type="SAM" id="MobiDB-lite"/>
    </source>
</evidence>
<name>A0A9P4TYR2_9PEZI</name>
<dbReference type="OrthoDB" id="195446at2759"/>
<feature type="compositionally biased region" description="Low complexity" evidence="1">
    <location>
        <begin position="264"/>
        <end position="277"/>
    </location>
</feature>
<keyword evidence="3" id="KW-1185">Reference proteome</keyword>
<evidence type="ECO:0000313" key="3">
    <source>
        <dbReference type="Proteomes" id="UP000800235"/>
    </source>
</evidence>
<protein>
    <recommendedName>
        <fullName evidence="4">Fungal N-terminal domain-containing protein</fullName>
    </recommendedName>
</protein>
<feature type="compositionally biased region" description="Basic and acidic residues" evidence="1">
    <location>
        <begin position="486"/>
        <end position="497"/>
    </location>
</feature>
<dbReference type="Proteomes" id="UP000800235">
    <property type="component" value="Unassembled WGS sequence"/>
</dbReference>
<proteinExistence type="predicted"/>
<sequence>MVDPLSTTTGVVGLLTACIKIGGELQDLYNGAAVADATVKLMDETLNQPEAQLSFRTTGHIGNHLKNISKSIQDGETTLTELQRTLQKVDKDVSMLGSSRKHYRLKGAFKEISMYQQQIRSYKDTMQVSMSAMILWNQVSSKDAVDKILSNLNEIQQTIRRQAHLYNDRVHILERTPGNPGTDQSQLDVLINLRQCLRSAADIVSSASTTLGVAHPDQIPSVYGSDFGDCFPYEPNESMRRWMQSNSIYEFGEDVIEASSSGYPSQLQQQPSVMQVQHLRGDGEGETESESESDSEEVEKIQALLTLGKEKLAEQDYESAERLFINCLARTSNPGTRLLSALRGTAQARSIDPLLNIYRRQENWDAAQKLLKRQIKSNAKTGTFGGPSYSLLLAELFLDKFELPTARKSGMKAYRGFRKLGVEGLPGVQSSLRLLIRVCNAAGDFDEEDAYASILSGFSKGSQLSVQALDLSMPKSTMSDSADAPNELKEPGHQLDKGRGLVELGTSLDLTVQAQLEKPLELHASLQSSGHSFNRFDGNRSSPTSLEKPSFLDFSTISGVPLERQSPRTVGGALVVPSLAANEDLSLAFTEVSPSEAISPARASMSSRDDIDLVHSAKPLLLGQKMSGTQDLFLGLIHSTAHPSH</sequence>
<accession>A0A9P4TYR2</accession>
<organism evidence="2 3">
    <name type="scientific">Tothia fuscella</name>
    <dbReference type="NCBI Taxonomy" id="1048955"/>
    <lineage>
        <taxon>Eukaryota</taxon>
        <taxon>Fungi</taxon>
        <taxon>Dikarya</taxon>
        <taxon>Ascomycota</taxon>
        <taxon>Pezizomycotina</taxon>
        <taxon>Dothideomycetes</taxon>
        <taxon>Pleosporomycetidae</taxon>
        <taxon>Venturiales</taxon>
        <taxon>Cylindrosympodiaceae</taxon>
        <taxon>Tothia</taxon>
    </lineage>
</organism>
<evidence type="ECO:0008006" key="4">
    <source>
        <dbReference type="Google" id="ProtNLM"/>
    </source>
</evidence>
<feature type="region of interest" description="Disordered" evidence="1">
    <location>
        <begin position="475"/>
        <end position="497"/>
    </location>
</feature>
<feature type="compositionally biased region" description="Acidic residues" evidence="1">
    <location>
        <begin position="284"/>
        <end position="297"/>
    </location>
</feature>
<feature type="compositionally biased region" description="Polar residues" evidence="1">
    <location>
        <begin position="539"/>
        <end position="548"/>
    </location>
</feature>
<feature type="region of interest" description="Disordered" evidence="1">
    <location>
        <begin position="529"/>
        <end position="548"/>
    </location>
</feature>
<reference evidence="2" key="1">
    <citation type="journal article" date="2020" name="Stud. Mycol.">
        <title>101 Dothideomycetes genomes: a test case for predicting lifestyles and emergence of pathogens.</title>
        <authorList>
            <person name="Haridas S."/>
            <person name="Albert R."/>
            <person name="Binder M."/>
            <person name="Bloem J."/>
            <person name="Labutti K."/>
            <person name="Salamov A."/>
            <person name="Andreopoulos B."/>
            <person name="Baker S."/>
            <person name="Barry K."/>
            <person name="Bills G."/>
            <person name="Bluhm B."/>
            <person name="Cannon C."/>
            <person name="Castanera R."/>
            <person name="Culley D."/>
            <person name="Daum C."/>
            <person name="Ezra D."/>
            <person name="Gonzalez J."/>
            <person name="Henrissat B."/>
            <person name="Kuo A."/>
            <person name="Liang C."/>
            <person name="Lipzen A."/>
            <person name="Lutzoni F."/>
            <person name="Magnuson J."/>
            <person name="Mondo S."/>
            <person name="Nolan M."/>
            <person name="Ohm R."/>
            <person name="Pangilinan J."/>
            <person name="Park H.-J."/>
            <person name="Ramirez L."/>
            <person name="Alfaro M."/>
            <person name="Sun H."/>
            <person name="Tritt A."/>
            <person name="Yoshinaga Y."/>
            <person name="Zwiers L.-H."/>
            <person name="Turgeon B."/>
            <person name="Goodwin S."/>
            <person name="Spatafora J."/>
            <person name="Crous P."/>
            <person name="Grigoriev I."/>
        </authorList>
    </citation>
    <scope>NUCLEOTIDE SEQUENCE</scope>
    <source>
        <strain evidence="2">CBS 130266</strain>
    </source>
</reference>
<dbReference type="EMBL" id="MU007041">
    <property type="protein sequence ID" value="KAF2430132.1"/>
    <property type="molecule type" value="Genomic_DNA"/>
</dbReference>
<comment type="caution">
    <text evidence="2">The sequence shown here is derived from an EMBL/GenBank/DDBJ whole genome shotgun (WGS) entry which is preliminary data.</text>
</comment>
<dbReference type="AlphaFoldDB" id="A0A9P4TYR2"/>
<evidence type="ECO:0000313" key="2">
    <source>
        <dbReference type="EMBL" id="KAF2430132.1"/>
    </source>
</evidence>